<gene>
    <name evidence="1" type="ORF">EZS28_037609</name>
</gene>
<proteinExistence type="predicted"/>
<evidence type="ECO:0000313" key="2">
    <source>
        <dbReference type="Proteomes" id="UP000324800"/>
    </source>
</evidence>
<accession>A0A5J4U9G9</accession>
<dbReference type="AlphaFoldDB" id="A0A5J4U9G9"/>
<comment type="caution">
    <text evidence="1">The sequence shown here is derived from an EMBL/GenBank/DDBJ whole genome shotgun (WGS) entry which is preliminary data.</text>
</comment>
<dbReference type="EMBL" id="SNRW01018931">
    <property type="protein sequence ID" value="KAA6366864.1"/>
    <property type="molecule type" value="Genomic_DNA"/>
</dbReference>
<name>A0A5J4U9G9_9EUKA</name>
<sequence length="184" mass="21177">MNEIKKYPFDIKIYNGLVYEDKQKLDKEDEEYFKNKKDQLMFNLLVSAIIPSYDNFSFVLPSTFGQGTLFGGIDGRYSQSLRKINKEIHKSSDELTAFATLALDLITDALERKWKNQTSVSDVASLMHKAYKHQLEEKQSVESSQNDNTNQLDLNSPYKQISNWRHQAILASSCSSTPYNIMQS</sequence>
<evidence type="ECO:0000313" key="1">
    <source>
        <dbReference type="EMBL" id="KAA6366864.1"/>
    </source>
</evidence>
<feature type="non-terminal residue" evidence="1">
    <location>
        <position position="184"/>
    </location>
</feature>
<dbReference type="Proteomes" id="UP000324800">
    <property type="component" value="Unassembled WGS sequence"/>
</dbReference>
<organism evidence="1 2">
    <name type="scientific">Streblomastix strix</name>
    <dbReference type="NCBI Taxonomy" id="222440"/>
    <lineage>
        <taxon>Eukaryota</taxon>
        <taxon>Metamonada</taxon>
        <taxon>Preaxostyla</taxon>
        <taxon>Oxymonadida</taxon>
        <taxon>Streblomastigidae</taxon>
        <taxon>Streblomastix</taxon>
    </lineage>
</organism>
<reference evidence="1 2" key="1">
    <citation type="submission" date="2019-03" db="EMBL/GenBank/DDBJ databases">
        <title>Single cell metagenomics reveals metabolic interactions within the superorganism composed of flagellate Streblomastix strix and complex community of Bacteroidetes bacteria on its surface.</title>
        <authorList>
            <person name="Treitli S.C."/>
            <person name="Kolisko M."/>
            <person name="Husnik F."/>
            <person name="Keeling P."/>
            <person name="Hampl V."/>
        </authorList>
    </citation>
    <scope>NUCLEOTIDE SEQUENCE [LARGE SCALE GENOMIC DNA]</scope>
    <source>
        <strain evidence="1">ST1C</strain>
    </source>
</reference>
<protein>
    <submittedName>
        <fullName evidence="1">Uncharacterized protein</fullName>
    </submittedName>
</protein>